<comment type="caution">
    <text evidence="1">The sequence shown here is derived from an EMBL/GenBank/DDBJ whole genome shotgun (WGS) entry which is preliminary data.</text>
</comment>
<evidence type="ECO:0000313" key="2">
    <source>
        <dbReference type="Proteomes" id="UP001345963"/>
    </source>
</evidence>
<name>A0ABU7AJP5_9TELE</name>
<sequence>MSVCQQRDITPFILYPWLGPNTELQDTSGQSCHLHGYVFNIANTNVYLDVKFRRVLHLKCHSLIHANNTFDQLDELSVSLKSKRLVDFNDRDAKAQRMVETV</sequence>
<keyword evidence="2" id="KW-1185">Reference proteome</keyword>
<dbReference type="Proteomes" id="UP001345963">
    <property type="component" value="Unassembled WGS sequence"/>
</dbReference>
<gene>
    <name evidence="1" type="ORF">ATANTOWER_008273</name>
</gene>
<proteinExistence type="predicted"/>
<reference evidence="1 2" key="1">
    <citation type="submission" date="2021-07" db="EMBL/GenBank/DDBJ databases">
        <authorList>
            <person name="Palmer J.M."/>
        </authorList>
    </citation>
    <scope>NUCLEOTIDE SEQUENCE [LARGE SCALE GENOMIC DNA]</scope>
    <source>
        <strain evidence="1 2">AT_MEX2019</strain>
        <tissue evidence="1">Muscle</tissue>
    </source>
</reference>
<organism evidence="1 2">
    <name type="scientific">Ataeniobius toweri</name>
    <dbReference type="NCBI Taxonomy" id="208326"/>
    <lineage>
        <taxon>Eukaryota</taxon>
        <taxon>Metazoa</taxon>
        <taxon>Chordata</taxon>
        <taxon>Craniata</taxon>
        <taxon>Vertebrata</taxon>
        <taxon>Euteleostomi</taxon>
        <taxon>Actinopterygii</taxon>
        <taxon>Neopterygii</taxon>
        <taxon>Teleostei</taxon>
        <taxon>Neoteleostei</taxon>
        <taxon>Acanthomorphata</taxon>
        <taxon>Ovalentaria</taxon>
        <taxon>Atherinomorphae</taxon>
        <taxon>Cyprinodontiformes</taxon>
        <taxon>Goodeidae</taxon>
        <taxon>Ataeniobius</taxon>
    </lineage>
</organism>
<evidence type="ECO:0000313" key="1">
    <source>
        <dbReference type="EMBL" id="MED6238085.1"/>
    </source>
</evidence>
<accession>A0ABU7AJP5</accession>
<dbReference type="EMBL" id="JAHUTI010019868">
    <property type="protein sequence ID" value="MED6238085.1"/>
    <property type="molecule type" value="Genomic_DNA"/>
</dbReference>
<protein>
    <submittedName>
        <fullName evidence="1">Uncharacterized protein</fullName>
    </submittedName>
</protein>